<reference evidence="1" key="1">
    <citation type="submission" date="2023-08" db="EMBL/GenBank/DDBJ databases">
        <authorList>
            <person name="Chen Y."/>
            <person name="Shah S."/>
            <person name="Dougan E. K."/>
            <person name="Thang M."/>
            <person name="Chan C."/>
        </authorList>
    </citation>
    <scope>NUCLEOTIDE SEQUENCE</scope>
</reference>
<accession>A0AA36NB52</accession>
<evidence type="ECO:0000313" key="2">
    <source>
        <dbReference type="Proteomes" id="UP001178507"/>
    </source>
</evidence>
<keyword evidence="2" id="KW-1185">Reference proteome</keyword>
<comment type="caution">
    <text evidence="1">The sequence shown here is derived from an EMBL/GenBank/DDBJ whole genome shotgun (WGS) entry which is preliminary data.</text>
</comment>
<name>A0AA36NB52_9DINO</name>
<proteinExistence type="predicted"/>
<dbReference type="Proteomes" id="UP001178507">
    <property type="component" value="Unassembled WGS sequence"/>
</dbReference>
<evidence type="ECO:0000313" key="1">
    <source>
        <dbReference type="EMBL" id="CAJ1400747.1"/>
    </source>
</evidence>
<dbReference type="EMBL" id="CAUJNA010003383">
    <property type="protein sequence ID" value="CAJ1400747.1"/>
    <property type="molecule type" value="Genomic_DNA"/>
</dbReference>
<dbReference type="AlphaFoldDB" id="A0AA36NB52"/>
<organism evidence="1 2">
    <name type="scientific">Effrenium voratum</name>
    <dbReference type="NCBI Taxonomy" id="2562239"/>
    <lineage>
        <taxon>Eukaryota</taxon>
        <taxon>Sar</taxon>
        <taxon>Alveolata</taxon>
        <taxon>Dinophyceae</taxon>
        <taxon>Suessiales</taxon>
        <taxon>Symbiodiniaceae</taxon>
        <taxon>Effrenium</taxon>
    </lineage>
</organism>
<sequence>MGQSLSQSSRSPISSSCKPNPSLDDVFFYSVNEIRENVFSMFSFSSSSASWTVPELEREKLERVKKVTRVYWCSEPLNELGQLKVLSPRSLPRWLAMRASRELEGPASWELGHSFALVDVELSPEAEEGRSFERYRLNWGAGRHHNMNLLIERQERVPSRQLTGERLEKDLLQRWDGQPYDANAANNRNCHHFVQELIHTCTRHAGHEDTDRPA</sequence>
<protein>
    <submittedName>
        <fullName evidence="1">Uncharacterized protein</fullName>
    </submittedName>
</protein>
<gene>
    <name evidence="1" type="ORF">EVOR1521_LOCUS24040</name>
</gene>